<evidence type="ECO:0000313" key="3">
    <source>
        <dbReference type="Proteomes" id="UP000199347"/>
    </source>
</evidence>
<dbReference type="RefSeq" id="WP_092809379.1">
    <property type="nucleotide sequence ID" value="NZ_FMVW01000001.1"/>
</dbReference>
<dbReference type="InterPro" id="IPR027417">
    <property type="entry name" value="P-loop_NTPase"/>
</dbReference>
<accession>A0A1G5MH42</accession>
<proteinExistence type="predicted"/>
<keyword evidence="3" id="KW-1185">Reference proteome</keyword>
<reference evidence="2 3" key="1">
    <citation type="submission" date="2016-10" db="EMBL/GenBank/DDBJ databases">
        <authorList>
            <person name="de Groot N.N."/>
        </authorList>
    </citation>
    <scope>NUCLEOTIDE SEQUENCE [LARGE SCALE GENOMIC DNA]</scope>
    <source>
        <strain evidence="2 3">DSM 2698</strain>
    </source>
</reference>
<organism evidence="2 3">
    <name type="scientific">Afifella marina DSM 2698</name>
    <dbReference type="NCBI Taxonomy" id="1120955"/>
    <lineage>
        <taxon>Bacteria</taxon>
        <taxon>Pseudomonadati</taxon>
        <taxon>Pseudomonadota</taxon>
        <taxon>Alphaproteobacteria</taxon>
        <taxon>Hyphomicrobiales</taxon>
        <taxon>Afifellaceae</taxon>
        <taxon>Afifella</taxon>
    </lineage>
</organism>
<dbReference type="GO" id="GO:0016887">
    <property type="term" value="F:ATP hydrolysis activity"/>
    <property type="evidence" value="ECO:0007669"/>
    <property type="project" value="InterPro"/>
</dbReference>
<protein>
    <submittedName>
        <fullName evidence="2">AAA domain-containing protein</fullName>
    </submittedName>
</protein>
<dbReference type="PANTHER" id="PTHR35894">
    <property type="entry name" value="GENERAL SECRETION PATHWAY PROTEIN A-RELATED"/>
    <property type="match status" value="1"/>
</dbReference>
<dbReference type="Gene3D" id="3.40.50.300">
    <property type="entry name" value="P-loop containing nucleotide triphosphate hydrolases"/>
    <property type="match status" value="1"/>
</dbReference>
<evidence type="ECO:0000259" key="1">
    <source>
        <dbReference type="Pfam" id="PF13401"/>
    </source>
</evidence>
<gene>
    <name evidence="2" type="ORF">SAMN03080610_00602</name>
</gene>
<feature type="domain" description="ORC1/DEAH AAA+ ATPase" evidence="1">
    <location>
        <begin position="34"/>
        <end position="147"/>
    </location>
</feature>
<dbReference type="OrthoDB" id="9797061at2"/>
<evidence type="ECO:0000313" key="2">
    <source>
        <dbReference type="EMBL" id="SCZ23779.1"/>
    </source>
</evidence>
<dbReference type="EMBL" id="FMVW01000001">
    <property type="protein sequence ID" value="SCZ23779.1"/>
    <property type="molecule type" value="Genomic_DNA"/>
</dbReference>
<sequence length="248" mass="26959">MQDLTKVKKAAPTRNVAAFSALITRVVERDLSLPGLATFYGPSGLGKTKSAIYGANRYRAAYVECGQYTTAKSLLVSILTELGLTRPRGTVAELIAEAIRLMAADISKPLIVDEAHHIANRRFVDVLRELHDKSLAPIILIGEETLPAALEHYERVHNRMLDWVAAEPCNKGDFELLVSSYCPGLTIADDLAREMLEVTHGNTRRIVVNLAKAEEIAAREGLSEIGLGAFGGAVEIVGCRAPTPRRMA</sequence>
<dbReference type="STRING" id="1120955.SAMN03080610_00602"/>
<dbReference type="InterPro" id="IPR052026">
    <property type="entry name" value="ExeA_AAA_ATPase_DNA-bind"/>
</dbReference>
<dbReference type="Proteomes" id="UP000199347">
    <property type="component" value="Unassembled WGS sequence"/>
</dbReference>
<dbReference type="Pfam" id="PF13401">
    <property type="entry name" value="AAA_22"/>
    <property type="match status" value="1"/>
</dbReference>
<dbReference type="PANTHER" id="PTHR35894:SF5">
    <property type="entry name" value="MU-LIKE PROPHAGE FLUMU DNA TRANSPOSITION PROTEIN B"/>
    <property type="match status" value="1"/>
</dbReference>
<dbReference type="AlphaFoldDB" id="A0A1G5MH42"/>
<dbReference type="InterPro" id="IPR049945">
    <property type="entry name" value="AAA_22"/>
</dbReference>
<dbReference type="SUPFAM" id="SSF52540">
    <property type="entry name" value="P-loop containing nucleoside triphosphate hydrolases"/>
    <property type="match status" value="1"/>
</dbReference>
<name>A0A1G5MH42_AFIMA</name>